<dbReference type="GO" id="GO:0016829">
    <property type="term" value="F:lyase activity"/>
    <property type="evidence" value="ECO:0007669"/>
    <property type="project" value="UniProtKB-KW"/>
</dbReference>
<sequence length="385" mass="41310">MKTFKGYKRANGTFGVRNHVIVINTVGELAGVANKLADLVPGVVPVIQQGGTSQFPEDAMQTIRTIKGTVGHPNVYAALILGMGEDDFAEQIAEELREEQCKVEAIVINKNTSIDKIFTDGKAWLNQSYEDSLKVERVDVPITELTIGLECGGSDAWSGITANPAIGVCSDLIVDDGATSILAETTEAIGAEHILARRAVNEQVAKDFLTIVKNYENRILDTGEDIRSANPTPGNMAGGLTTLEEKSLGCIKKGGYAPLQQVLKYAEKPDTKGFVFMDTPGYDVESVAGLAAGGSQIVLFSTGKGSPTGSPIVPVIKVGTNPKLYEIMSEHIDVNAGTIVEGKKTLQDVGEEIYNLVMEVADGEKTKAEQHRNQEFAIWRLAQSI</sequence>
<dbReference type="PANTHER" id="PTHR30536:SF5">
    <property type="entry name" value="ALTRONATE DEHYDRATASE"/>
    <property type="match status" value="1"/>
</dbReference>
<feature type="domain" description="D-galactarate/Altronate dehydratase second" evidence="3">
    <location>
        <begin position="6"/>
        <end position="127"/>
    </location>
</feature>
<comment type="caution">
    <text evidence="5">The sequence shown here is derived from an EMBL/GenBank/DDBJ whole genome shotgun (WGS) entry which is preliminary data.</text>
</comment>
<keyword evidence="6" id="KW-1185">Reference proteome</keyword>
<dbReference type="GO" id="GO:0016787">
    <property type="term" value="F:hydrolase activity"/>
    <property type="evidence" value="ECO:0007669"/>
    <property type="project" value="UniProtKB-KW"/>
</dbReference>
<evidence type="ECO:0000259" key="3">
    <source>
        <dbReference type="Pfam" id="PF04295"/>
    </source>
</evidence>
<comment type="similarity">
    <text evidence="1">Belongs to the UxaA family.</text>
</comment>
<dbReference type="RefSeq" id="WP_124766527.1">
    <property type="nucleotide sequence ID" value="NZ_JAFBDY010000001.1"/>
</dbReference>
<proteinExistence type="inferred from homology"/>
<dbReference type="GO" id="GO:0019698">
    <property type="term" value="P:D-galacturonate catabolic process"/>
    <property type="evidence" value="ECO:0007669"/>
    <property type="project" value="TreeGrafter"/>
</dbReference>
<dbReference type="Proteomes" id="UP000274033">
    <property type="component" value="Unassembled WGS sequence"/>
</dbReference>
<dbReference type="Pfam" id="PF20629">
    <property type="entry name" value="GD_AH_C"/>
    <property type="match status" value="1"/>
</dbReference>
<dbReference type="InterPro" id="IPR048332">
    <property type="entry name" value="GD_AH_C"/>
</dbReference>
<protein>
    <submittedName>
        <fullName evidence="5">Hydrolase</fullName>
    </submittedName>
</protein>
<dbReference type="InterPro" id="IPR007392">
    <property type="entry name" value="GD_AH_second"/>
</dbReference>
<dbReference type="Pfam" id="PF04295">
    <property type="entry name" value="GD_AH_second"/>
    <property type="match status" value="1"/>
</dbReference>
<name>A0A3N9U9V5_9BACI</name>
<dbReference type="InterPro" id="IPR052172">
    <property type="entry name" value="UxaA_altronate/galactarate_dh"/>
</dbReference>
<evidence type="ECO:0000256" key="2">
    <source>
        <dbReference type="ARBA" id="ARBA00023239"/>
    </source>
</evidence>
<evidence type="ECO:0000313" key="5">
    <source>
        <dbReference type="EMBL" id="RQW73333.1"/>
    </source>
</evidence>
<evidence type="ECO:0000313" key="6">
    <source>
        <dbReference type="Proteomes" id="UP000274033"/>
    </source>
</evidence>
<keyword evidence="2" id="KW-0456">Lyase</keyword>
<gene>
    <name evidence="5" type="ORF">EBB45_16910</name>
</gene>
<evidence type="ECO:0000259" key="4">
    <source>
        <dbReference type="Pfam" id="PF20629"/>
    </source>
</evidence>
<feature type="domain" description="D-galactarate/Altronate dehydratase C-terminal" evidence="4">
    <location>
        <begin position="143"/>
        <end position="382"/>
    </location>
</feature>
<reference evidence="5 6" key="1">
    <citation type="journal article" date="2013" name="J. Microbiol.">
        <title>Lysinibacillus chungkukjangi sp. nov., isolated from Chungkukjang, Korean fermented soybean food.</title>
        <authorList>
            <person name="Kim S.J."/>
            <person name="Jang Y.H."/>
            <person name="Hamada M."/>
            <person name="Ahn J.H."/>
            <person name="Weon H.Y."/>
            <person name="Suzuki K."/>
            <person name="Whang K.S."/>
            <person name="Kwon S.W."/>
        </authorList>
    </citation>
    <scope>NUCLEOTIDE SEQUENCE [LARGE SCALE GENOMIC DNA]</scope>
    <source>
        <strain evidence="5 6">MCCC 1A12701</strain>
    </source>
</reference>
<dbReference type="EMBL" id="RRCT01000022">
    <property type="protein sequence ID" value="RQW73333.1"/>
    <property type="molecule type" value="Genomic_DNA"/>
</dbReference>
<accession>A0A3N9U9V5</accession>
<dbReference type="OrthoDB" id="9804574at2"/>
<evidence type="ECO:0000256" key="1">
    <source>
        <dbReference type="ARBA" id="ARBA00010986"/>
    </source>
</evidence>
<dbReference type="PANTHER" id="PTHR30536">
    <property type="entry name" value="ALTRONATE/GALACTARATE DEHYDRATASE"/>
    <property type="match status" value="1"/>
</dbReference>
<dbReference type="AlphaFoldDB" id="A0A3N9U9V5"/>
<organism evidence="5 6">
    <name type="scientific">Lysinibacillus composti</name>
    <dbReference type="NCBI Taxonomy" id="720633"/>
    <lineage>
        <taxon>Bacteria</taxon>
        <taxon>Bacillati</taxon>
        <taxon>Bacillota</taxon>
        <taxon>Bacilli</taxon>
        <taxon>Bacillales</taxon>
        <taxon>Bacillaceae</taxon>
        <taxon>Lysinibacillus</taxon>
    </lineage>
</organism>
<keyword evidence="5" id="KW-0378">Hydrolase</keyword>